<accession>A0A4D7JNS4</accession>
<reference evidence="1 2" key="1">
    <citation type="submission" date="2018-04" db="EMBL/GenBank/DDBJ databases">
        <title>Complete genome uncultured novel isolate.</title>
        <authorList>
            <person name="Merlino G."/>
        </authorList>
    </citation>
    <scope>NUCLEOTIDE SEQUENCE [LARGE SCALE GENOMIC DNA]</scope>
    <source>
        <strain evidence="2">R1DC9</strain>
    </source>
</reference>
<gene>
    <name evidence="1" type="ORF">DCC35_10535</name>
</gene>
<dbReference type="KEGG" id="fpf:DCC35_10535"/>
<dbReference type="RefSeq" id="WP_137090735.1">
    <property type="nucleotide sequence ID" value="NZ_CP028923.1"/>
</dbReference>
<dbReference type="Proteomes" id="UP000298616">
    <property type="component" value="Chromosome"/>
</dbReference>
<evidence type="ECO:0000313" key="1">
    <source>
        <dbReference type="EMBL" id="QCK15150.1"/>
    </source>
</evidence>
<dbReference type="OrthoDB" id="1256452at2"/>
<organism evidence="1 2">
    <name type="scientific">Mangrovivirga cuniculi</name>
    <dbReference type="NCBI Taxonomy" id="2715131"/>
    <lineage>
        <taxon>Bacteria</taxon>
        <taxon>Pseudomonadati</taxon>
        <taxon>Bacteroidota</taxon>
        <taxon>Cytophagia</taxon>
        <taxon>Cytophagales</taxon>
        <taxon>Mangrovivirgaceae</taxon>
        <taxon>Mangrovivirga</taxon>
    </lineage>
</organism>
<name>A0A4D7JNS4_9BACT</name>
<dbReference type="AlphaFoldDB" id="A0A4D7JNS4"/>
<sequence length="123" mass="14302">MIYEIINYGTVRTNPTFSRFEEALRDKNLSYNASNIIEITGKDVSEDMSEAISKAIQVCMNSGIPVEEHFRKYFISDENKHTLSHDWKLSKFAYTLVLLNKAPDHPYVSQLQAQMIKEFVDRH</sequence>
<evidence type="ECO:0000313" key="2">
    <source>
        <dbReference type="Proteomes" id="UP000298616"/>
    </source>
</evidence>
<proteinExistence type="predicted"/>
<dbReference type="EMBL" id="CP028923">
    <property type="protein sequence ID" value="QCK15150.1"/>
    <property type="molecule type" value="Genomic_DNA"/>
</dbReference>
<keyword evidence="2" id="KW-1185">Reference proteome</keyword>
<protein>
    <submittedName>
        <fullName evidence="1">Uncharacterized protein</fullName>
    </submittedName>
</protein>